<reference evidence="1" key="1">
    <citation type="journal article" date="2015" name="Nature">
        <title>Complex archaea that bridge the gap between prokaryotes and eukaryotes.</title>
        <authorList>
            <person name="Spang A."/>
            <person name="Saw J.H."/>
            <person name="Jorgensen S.L."/>
            <person name="Zaremba-Niedzwiedzka K."/>
            <person name="Martijn J."/>
            <person name="Lind A.E."/>
            <person name="van Eijk R."/>
            <person name="Schleper C."/>
            <person name="Guy L."/>
            <person name="Ettema T.J."/>
        </authorList>
    </citation>
    <scope>NUCLEOTIDE SEQUENCE</scope>
</reference>
<organism evidence="1">
    <name type="scientific">marine sediment metagenome</name>
    <dbReference type="NCBI Taxonomy" id="412755"/>
    <lineage>
        <taxon>unclassified sequences</taxon>
        <taxon>metagenomes</taxon>
        <taxon>ecological metagenomes</taxon>
    </lineage>
</organism>
<gene>
    <name evidence="1" type="ORF">LCGC14_0430860</name>
</gene>
<proteinExistence type="predicted"/>
<comment type="caution">
    <text evidence="1">The sequence shown here is derived from an EMBL/GenBank/DDBJ whole genome shotgun (WGS) entry which is preliminary data.</text>
</comment>
<accession>A0A0F9VA25</accession>
<dbReference type="EMBL" id="LAZR01000403">
    <property type="protein sequence ID" value="KKN70391.1"/>
    <property type="molecule type" value="Genomic_DNA"/>
</dbReference>
<protein>
    <submittedName>
        <fullName evidence="1">Uncharacterized protein</fullName>
    </submittedName>
</protein>
<sequence>MAIYEVSDRETISDVSSSIGFTSSKLVANLIYAFIQAVDGNIRFSEDGTTPTSSLGVRLLKDGTTEIWGTKAMSKFRCIDDGGTAKLEVIYYKR</sequence>
<evidence type="ECO:0000313" key="1">
    <source>
        <dbReference type="EMBL" id="KKN70391.1"/>
    </source>
</evidence>
<name>A0A0F9VA25_9ZZZZ</name>
<dbReference type="AlphaFoldDB" id="A0A0F9VA25"/>